<keyword evidence="2" id="KW-0808">Transferase</keyword>
<evidence type="ECO:0000256" key="3">
    <source>
        <dbReference type="SAM" id="Phobius"/>
    </source>
</evidence>
<dbReference type="InterPro" id="IPR029044">
    <property type="entry name" value="Nucleotide-diphossugar_trans"/>
</dbReference>
<dbReference type="GO" id="GO:0051999">
    <property type="term" value="P:mannosyl-inositol phosphorylceramide biosynthetic process"/>
    <property type="evidence" value="ECO:0007669"/>
    <property type="project" value="TreeGrafter"/>
</dbReference>
<dbReference type="Gene3D" id="3.90.550.20">
    <property type="match status" value="1"/>
</dbReference>
<reference evidence="4 5" key="1">
    <citation type="submission" date="2016-12" db="EMBL/GenBank/DDBJ databases">
        <title>The genomes of Aspergillus section Nigri reveals drivers in fungal speciation.</title>
        <authorList>
            <consortium name="DOE Joint Genome Institute"/>
            <person name="Vesth T.C."/>
            <person name="Nybo J."/>
            <person name="Theobald S."/>
            <person name="Brandl J."/>
            <person name="Frisvad J.C."/>
            <person name="Nielsen K.F."/>
            <person name="Lyhne E.K."/>
            <person name="Kogle M.E."/>
            <person name="Kuo A."/>
            <person name="Riley R."/>
            <person name="Clum A."/>
            <person name="Nolan M."/>
            <person name="Lipzen A."/>
            <person name="Salamov A."/>
            <person name="Henrissat B."/>
            <person name="Wiebenga A."/>
            <person name="De Vries R.P."/>
            <person name="Grigoriev I.V."/>
            <person name="Mortensen U.H."/>
            <person name="Andersen M.R."/>
            <person name="Baker S.E."/>
        </authorList>
    </citation>
    <scope>NUCLEOTIDE SEQUENCE [LARGE SCALE GENOMIC DNA]</scope>
    <source>
        <strain evidence="4 5">JOP 1030-1</strain>
    </source>
</reference>
<keyword evidence="3" id="KW-1133">Transmembrane helix</keyword>
<proteinExistence type="inferred from homology"/>
<protein>
    <recommendedName>
        <fullName evidence="6">Mannosyl phosphorylinositol ceramide synthase SUR1</fullName>
    </recommendedName>
</protein>
<dbReference type="AlphaFoldDB" id="A0A318ZE68"/>
<dbReference type="InterPro" id="IPR007577">
    <property type="entry name" value="GlycoTrfase_DXD_sugar-bd_CS"/>
</dbReference>
<dbReference type="STRING" id="1450539.A0A318ZE68"/>
<keyword evidence="3" id="KW-0472">Membrane</keyword>
<comment type="similarity">
    <text evidence="1">Belongs to the glycosyltransferase 32 family.</text>
</comment>
<dbReference type="GO" id="GO:0000030">
    <property type="term" value="F:mannosyltransferase activity"/>
    <property type="evidence" value="ECO:0007669"/>
    <property type="project" value="TreeGrafter"/>
</dbReference>
<dbReference type="InterPro" id="IPR051706">
    <property type="entry name" value="Glycosyltransferase_domain"/>
</dbReference>
<evidence type="ECO:0000313" key="4">
    <source>
        <dbReference type="EMBL" id="PYH42983.1"/>
    </source>
</evidence>
<keyword evidence="3" id="KW-0812">Transmembrane</keyword>
<dbReference type="Proteomes" id="UP000248349">
    <property type="component" value="Unassembled WGS sequence"/>
</dbReference>
<evidence type="ECO:0000256" key="2">
    <source>
        <dbReference type="ARBA" id="ARBA00022679"/>
    </source>
</evidence>
<dbReference type="PANTHER" id="PTHR32385:SF15">
    <property type="entry name" value="INOSITOL PHOSPHOCERAMIDE MANNOSYLTRANSFERASE 1"/>
    <property type="match status" value="1"/>
</dbReference>
<organism evidence="4 5">
    <name type="scientific">Aspergillus saccharolyticus JOP 1030-1</name>
    <dbReference type="NCBI Taxonomy" id="1450539"/>
    <lineage>
        <taxon>Eukaryota</taxon>
        <taxon>Fungi</taxon>
        <taxon>Dikarya</taxon>
        <taxon>Ascomycota</taxon>
        <taxon>Pezizomycotina</taxon>
        <taxon>Eurotiomycetes</taxon>
        <taxon>Eurotiomycetidae</taxon>
        <taxon>Eurotiales</taxon>
        <taxon>Aspergillaceae</taxon>
        <taxon>Aspergillus</taxon>
        <taxon>Aspergillus subgen. Circumdati</taxon>
    </lineage>
</organism>
<dbReference type="PANTHER" id="PTHR32385">
    <property type="entry name" value="MANNOSYL PHOSPHORYLINOSITOL CERAMIDE SYNTHASE"/>
    <property type="match status" value="1"/>
</dbReference>
<sequence>MECCPEQRQEVSRLGLSCTRTKLFLLLLLIDLTVVGLLLHTLRPLITLLYRNQELFAARGTLPSSNLLPQNLSEYPNPSGIPLILHQTAATENIPERWQNSQQSCVEVYANYQYMLWTDESARDFISKHYPWFLPTWDTYTFPIQRADALRYFVLYHYGGIYLDMDTWCIQPIPVQALLNDNPGRDLAIFKSTTPTGVTNDFLVTTPRHPVYGAAIAKLPDSAQFTHPWARLQPYSAIMASAGPMFLSLVLKEYLLGQQNQQQQSRPFPWPEGIEIINKTELAPYITDLESSTWHHSDAKVLMWLGKRPWLWYTLGLGVLATGLYMIDYLFVILYVRSSRRAVSQTCGTKSAKKA</sequence>
<name>A0A318ZE68_9EURO</name>
<evidence type="ECO:0000313" key="5">
    <source>
        <dbReference type="Proteomes" id="UP000248349"/>
    </source>
</evidence>
<gene>
    <name evidence="4" type="ORF">BP01DRAFT_403905</name>
</gene>
<dbReference type="SUPFAM" id="SSF53448">
    <property type="entry name" value="Nucleotide-diphospho-sugar transferases"/>
    <property type="match status" value="1"/>
</dbReference>
<evidence type="ECO:0008006" key="6">
    <source>
        <dbReference type="Google" id="ProtNLM"/>
    </source>
</evidence>
<keyword evidence="5" id="KW-1185">Reference proteome</keyword>
<evidence type="ECO:0000256" key="1">
    <source>
        <dbReference type="ARBA" id="ARBA00009003"/>
    </source>
</evidence>
<accession>A0A318ZE68</accession>
<feature type="transmembrane region" description="Helical" evidence="3">
    <location>
        <begin position="310"/>
        <end position="336"/>
    </location>
</feature>
<dbReference type="GeneID" id="37079926"/>
<feature type="transmembrane region" description="Helical" evidence="3">
    <location>
        <begin position="23"/>
        <end position="42"/>
    </location>
</feature>
<dbReference type="Pfam" id="PF04488">
    <property type="entry name" value="Gly_transf_sug"/>
    <property type="match status" value="1"/>
</dbReference>
<dbReference type="EMBL" id="KZ821247">
    <property type="protein sequence ID" value="PYH42983.1"/>
    <property type="molecule type" value="Genomic_DNA"/>
</dbReference>
<dbReference type="OrthoDB" id="3647at2759"/>
<dbReference type="RefSeq" id="XP_025428965.1">
    <property type="nucleotide sequence ID" value="XM_025578697.1"/>
</dbReference>
<dbReference type="GO" id="GO:0016020">
    <property type="term" value="C:membrane"/>
    <property type="evidence" value="ECO:0007669"/>
    <property type="project" value="GOC"/>
</dbReference>